<evidence type="ECO:0000313" key="1">
    <source>
        <dbReference type="EMBL" id="KAG1796211.1"/>
    </source>
</evidence>
<dbReference type="RefSeq" id="XP_041185342.1">
    <property type="nucleotide sequence ID" value="XM_041337455.1"/>
</dbReference>
<gene>
    <name evidence="1" type="ORF">BJ212DRAFT_1408839</name>
</gene>
<dbReference type="AlphaFoldDB" id="A0A9P7DJR5"/>
<keyword evidence="2" id="KW-1185">Reference proteome</keyword>
<dbReference type="OrthoDB" id="46868at2759"/>
<evidence type="ECO:0000313" key="2">
    <source>
        <dbReference type="Proteomes" id="UP000807769"/>
    </source>
</evidence>
<accession>A0A9P7DJR5</accession>
<name>A0A9P7DJR5_9AGAM</name>
<reference evidence="1" key="1">
    <citation type="journal article" date="2020" name="New Phytol.">
        <title>Comparative genomics reveals dynamic genome evolution in host specialist ectomycorrhizal fungi.</title>
        <authorList>
            <person name="Lofgren L.A."/>
            <person name="Nguyen N.H."/>
            <person name="Vilgalys R."/>
            <person name="Ruytinx J."/>
            <person name="Liao H.L."/>
            <person name="Branco S."/>
            <person name="Kuo A."/>
            <person name="LaButti K."/>
            <person name="Lipzen A."/>
            <person name="Andreopoulos W."/>
            <person name="Pangilinan J."/>
            <person name="Riley R."/>
            <person name="Hundley H."/>
            <person name="Na H."/>
            <person name="Barry K."/>
            <person name="Grigoriev I.V."/>
            <person name="Stajich J.E."/>
            <person name="Kennedy P.G."/>
        </authorList>
    </citation>
    <scope>NUCLEOTIDE SEQUENCE</scope>
    <source>
        <strain evidence="1">MN1</strain>
    </source>
</reference>
<protein>
    <submittedName>
        <fullName evidence="1">Uncharacterized protein</fullName>
    </submittedName>
</protein>
<proteinExistence type="predicted"/>
<dbReference type="Proteomes" id="UP000807769">
    <property type="component" value="Unassembled WGS sequence"/>
</dbReference>
<sequence length="93" mass="10396">MLKLSLYSTPLNGTTKFQIPRLRACAGPLVTQQACAAGVREDIEGPAKQIGELDVLVDDQRTEWARRELRRVDIFRDSFVRLSSSISSVETCN</sequence>
<dbReference type="GeneID" id="64631471"/>
<dbReference type="EMBL" id="JABBWG010000270">
    <property type="protein sequence ID" value="KAG1796211.1"/>
    <property type="molecule type" value="Genomic_DNA"/>
</dbReference>
<comment type="caution">
    <text evidence="1">The sequence shown here is derived from an EMBL/GenBank/DDBJ whole genome shotgun (WGS) entry which is preliminary data.</text>
</comment>
<organism evidence="1 2">
    <name type="scientific">Suillus subaureus</name>
    <dbReference type="NCBI Taxonomy" id="48587"/>
    <lineage>
        <taxon>Eukaryota</taxon>
        <taxon>Fungi</taxon>
        <taxon>Dikarya</taxon>
        <taxon>Basidiomycota</taxon>
        <taxon>Agaricomycotina</taxon>
        <taxon>Agaricomycetes</taxon>
        <taxon>Agaricomycetidae</taxon>
        <taxon>Boletales</taxon>
        <taxon>Suillineae</taxon>
        <taxon>Suillaceae</taxon>
        <taxon>Suillus</taxon>
    </lineage>
</organism>